<evidence type="ECO:0000313" key="3">
    <source>
        <dbReference type="Proteomes" id="UP001150238"/>
    </source>
</evidence>
<dbReference type="EMBL" id="JANVFS010000020">
    <property type="protein sequence ID" value="KAJ4476504.1"/>
    <property type="molecule type" value="Genomic_DNA"/>
</dbReference>
<dbReference type="InterPro" id="IPR011333">
    <property type="entry name" value="SKP1/BTB/POZ_sf"/>
</dbReference>
<dbReference type="AlphaFoldDB" id="A0A9W9DMU2"/>
<reference evidence="2" key="2">
    <citation type="journal article" date="2023" name="Proc. Natl. Acad. Sci. U.S.A.">
        <title>A global phylogenomic analysis of the shiitake genus Lentinula.</title>
        <authorList>
            <person name="Sierra-Patev S."/>
            <person name="Min B."/>
            <person name="Naranjo-Ortiz M."/>
            <person name="Looney B."/>
            <person name="Konkel Z."/>
            <person name="Slot J.C."/>
            <person name="Sakamoto Y."/>
            <person name="Steenwyk J.L."/>
            <person name="Rokas A."/>
            <person name="Carro J."/>
            <person name="Camarero S."/>
            <person name="Ferreira P."/>
            <person name="Molpeceres G."/>
            <person name="Ruiz-Duenas F.J."/>
            <person name="Serrano A."/>
            <person name="Henrissat B."/>
            <person name="Drula E."/>
            <person name="Hughes K.W."/>
            <person name="Mata J.L."/>
            <person name="Ishikawa N.K."/>
            <person name="Vargas-Isla R."/>
            <person name="Ushijima S."/>
            <person name="Smith C.A."/>
            <person name="Donoghue J."/>
            <person name="Ahrendt S."/>
            <person name="Andreopoulos W."/>
            <person name="He G."/>
            <person name="LaButti K."/>
            <person name="Lipzen A."/>
            <person name="Ng V."/>
            <person name="Riley R."/>
            <person name="Sandor L."/>
            <person name="Barry K."/>
            <person name="Martinez A.T."/>
            <person name="Xiao Y."/>
            <person name="Gibbons J.G."/>
            <person name="Terashima K."/>
            <person name="Grigoriev I.V."/>
            <person name="Hibbett D."/>
        </authorList>
    </citation>
    <scope>NUCLEOTIDE SEQUENCE</scope>
    <source>
        <strain evidence="2">Sp2 HRB7682 ss15</strain>
    </source>
</reference>
<name>A0A9W9DMU2_9AGAR</name>
<organism evidence="2 3">
    <name type="scientific">Lentinula lateritia</name>
    <dbReference type="NCBI Taxonomy" id="40482"/>
    <lineage>
        <taxon>Eukaryota</taxon>
        <taxon>Fungi</taxon>
        <taxon>Dikarya</taxon>
        <taxon>Basidiomycota</taxon>
        <taxon>Agaricomycotina</taxon>
        <taxon>Agaricomycetes</taxon>
        <taxon>Agaricomycetidae</taxon>
        <taxon>Agaricales</taxon>
        <taxon>Marasmiineae</taxon>
        <taxon>Omphalotaceae</taxon>
        <taxon>Lentinula</taxon>
    </lineage>
</organism>
<accession>A0A9W9DMU2</accession>
<gene>
    <name evidence="2" type="ORF">C8J55DRAFT_476614</name>
</gene>
<dbReference type="Gene3D" id="3.30.710.10">
    <property type="entry name" value="Potassium Channel Kv1.1, Chain A"/>
    <property type="match status" value="1"/>
</dbReference>
<comment type="caution">
    <text evidence="2">The sequence shown here is derived from an EMBL/GenBank/DDBJ whole genome shotgun (WGS) entry which is preliminary data.</text>
</comment>
<reference evidence="2" key="1">
    <citation type="submission" date="2022-08" db="EMBL/GenBank/DDBJ databases">
        <authorList>
            <consortium name="DOE Joint Genome Institute"/>
            <person name="Min B."/>
            <person name="Riley R."/>
            <person name="Sierra-Patev S."/>
            <person name="Naranjo-Ortiz M."/>
            <person name="Looney B."/>
            <person name="Konkel Z."/>
            <person name="Slot J.C."/>
            <person name="Sakamoto Y."/>
            <person name="Steenwyk J.L."/>
            <person name="Rokas A."/>
            <person name="Carro J."/>
            <person name="Camarero S."/>
            <person name="Ferreira P."/>
            <person name="Molpeceres G."/>
            <person name="Ruiz-Duenas F.J."/>
            <person name="Serrano A."/>
            <person name="Henrissat B."/>
            <person name="Drula E."/>
            <person name="Hughes K.W."/>
            <person name="Mata J.L."/>
            <person name="Ishikawa N.K."/>
            <person name="Vargas-Isla R."/>
            <person name="Ushijima S."/>
            <person name="Smith C.A."/>
            <person name="Ahrendt S."/>
            <person name="Andreopoulos W."/>
            <person name="He G."/>
            <person name="Labutti K."/>
            <person name="Lipzen A."/>
            <person name="Ng V."/>
            <person name="Sandor L."/>
            <person name="Barry K."/>
            <person name="Martinez A.T."/>
            <person name="Xiao Y."/>
            <person name="Gibbons J.G."/>
            <person name="Terashima K."/>
            <person name="Hibbett D.S."/>
            <person name="Grigoriev I.V."/>
        </authorList>
    </citation>
    <scope>NUCLEOTIDE SEQUENCE</scope>
    <source>
        <strain evidence="2">Sp2 HRB7682 ss15</strain>
    </source>
</reference>
<dbReference type="Pfam" id="PF00651">
    <property type="entry name" value="BTB"/>
    <property type="match status" value="1"/>
</dbReference>
<evidence type="ECO:0000313" key="2">
    <source>
        <dbReference type="EMBL" id="KAJ4476504.1"/>
    </source>
</evidence>
<dbReference type="SUPFAM" id="SSF54695">
    <property type="entry name" value="POZ domain"/>
    <property type="match status" value="1"/>
</dbReference>
<dbReference type="InterPro" id="IPR000210">
    <property type="entry name" value="BTB/POZ_dom"/>
</dbReference>
<dbReference type="Proteomes" id="UP001150238">
    <property type="component" value="Unassembled WGS sequence"/>
</dbReference>
<proteinExistence type="predicted"/>
<protein>
    <recommendedName>
        <fullName evidence="1">BTB domain-containing protein</fullName>
    </recommendedName>
</protein>
<sequence>MSDSSNDITCELPDLAPPPVEKSKSYYFDCVVFQVENKLYKLPRAYLAAVSPIFNDMFQIPPEDGQVTEGSESSHPICLYQTRVVDWERFLKVLFCKLYIDPPVEFGFDEWASVLKLSHRWEITTLQSLAIQKIESFHDHPSQKIYLARQYHVPSFYLPSIGRLIARSEPISLEDMKYLGAECALKIASIRERVVGQSKRHYPDSFYAQRRMLSESERPAFEREIFETFEDHEEYIS</sequence>
<evidence type="ECO:0000259" key="1">
    <source>
        <dbReference type="Pfam" id="PF00651"/>
    </source>
</evidence>
<feature type="domain" description="BTB" evidence="1">
    <location>
        <begin position="27"/>
        <end position="133"/>
    </location>
</feature>